<proteinExistence type="inferred from homology"/>
<dbReference type="InterPro" id="IPR014730">
    <property type="entry name" value="ETF_a/b_N"/>
</dbReference>
<feature type="domain" description="Electron transfer flavoprotein alpha/beta-subunit N-terminal" evidence="4">
    <location>
        <begin position="24"/>
        <end position="219"/>
    </location>
</feature>
<dbReference type="AlphaFoldDB" id="A0A9D1N5W3"/>
<dbReference type="Proteomes" id="UP000824130">
    <property type="component" value="Unassembled WGS sequence"/>
</dbReference>
<dbReference type="InterPro" id="IPR012255">
    <property type="entry name" value="ETF_b"/>
</dbReference>
<reference evidence="5" key="2">
    <citation type="journal article" date="2021" name="PeerJ">
        <title>Extensive microbial diversity within the chicken gut microbiome revealed by metagenomics and culture.</title>
        <authorList>
            <person name="Gilroy R."/>
            <person name="Ravi A."/>
            <person name="Getino M."/>
            <person name="Pursley I."/>
            <person name="Horton D.L."/>
            <person name="Alikhan N.F."/>
            <person name="Baker D."/>
            <person name="Gharbi K."/>
            <person name="Hall N."/>
            <person name="Watson M."/>
            <person name="Adriaenssens E.M."/>
            <person name="Foster-Nyarko E."/>
            <person name="Jarju S."/>
            <person name="Secka A."/>
            <person name="Antonio M."/>
            <person name="Oren A."/>
            <person name="Chaudhuri R.R."/>
            <person name="La Ragione R."/>
            <person name="Hildebrand F."/>
            <person name="Pallen M.J."/>
        </authorList>
    </citation>
    <scope>NUCLEOTIDE SEQUENCE</scope>
    <source>
        <strain evidence="5">ChiSjej4B22-8349</strain>
    </source>
</reference>
<name>A0A9D1N5W3_9FIRM</name>
<evidence type="ECO:0000259" key="4">
    <source>
        <dbReference type="SMART" id="SM00893"/>
    </source>
</evidence>
<dbReference type="InterPro" id="IPR033948">
    <property type="entry name" value="ETF_beta_N"/>
</dbReference>
<dbReference type="PIRSF" id="PIRSF000090">
    <property type="entry name" value="Beta-ETF"/>
    <property type="match status" value="1"/>
</dbReference>
<dbReference type="Pfam" id="PF01012">
    <property type="entry name" value="ETF"/>
    <property type="match status" value="1"/>
</dbReference>
<dbReference type="EMBL" id="DVOB01000031">
    <property type="protein sequence ID" value="HIU95332.1"/>
    <property type="molecule type" value="Genomic_DNA"/>
</dbReference>
<comment type="cofactor">
    <cofactor evidence="3">
        <name>AMP</name>
        <dbReference type="ChEBI" id="CHEBI:456215"/>
    </cofactor>
</comment>
<gene>
    <name evidence="5" type="ORF">IAD25_01280</name>
</gene>
<comment type="caution">
    <text evidence="5">The sequence shown here is derived from an EMBL/GenBank/DDBJ whole genome shotgun (WGS) entry which is preliminary data.</text>
</comment>
<dbReference type="PANTHER" id="PTHR21294">
    <property type="entry name" value="ELECTRON TRANSFER FLAVOPROTEIN BETA-SUBUNIT"/>
    <property type="match status" value="1"/>
</dbReference>
<dbReference type="GO" id="GO:0009055">
    <property type="term" value="F:electron transfer activity"/>
    <property type="evidence" value="ECO:0007669"/>
    <property type="project" value="InterPro"/>
</dbReference>
<accession>A0A9D1N5W3</accession>
<reference evidence="5" key="1">
    <citation type="submission" date="2020-10" db="EMBL/GenBank/DDBJ databases">
        <authorList>
            <person name="Gilroy R."/>
        </authorList>
    </citation>
    <scope>NUCLEOTIDE SEQUENCE</scope>
    <source>
        <strain evidence="5">ChiSjej4B22-8349</strain>
    </source>
</reference>
<evidence type="ECO:0000256" key="2">
    <source>
        <dbReference type="ARBA" id="ARBA00042002"/>
    </source>
</evidence>
<dbReference type="CDD" id="cd01714">
    <property type="entry name" value="ETF_beta"/>
    <property type="match status" value="1"/>
</dbReference>
<dbReference type="PANTHER" id="PTHR21294:SF17">
    <property type="entry name" value="PROTEIN FIXA"/>
    <property type="match status" value="1"/>
</dbReference>
<sequence length="268" mass="29477">MAFNIIVCAKQVPDTNVIKINPKTGTLIRDGVPSILNHDDANALEEALMIKDKFDDVHITVITMGPPQASDLLFECIAKGADEGILVSDRAVGGSDTWATSNTLEAAVRKWVKENGDYDLIFTGRQAIDGDTAQVGPQLAEKLGLPQVSYVEEFEISDDRKSVTVKRQLEDGYELIEVQLPCLLTTIKELNTPRYMKIAGIYGDKDIKTWNARDIEVDLTKVGLEASPTNVFRSFTPAPKEPGIKIKGDSEKELAKNLLINLKGKHVI</sequence>
<dbReference type="InterPro" id="IPR014729">
    <property type="entry name" value="Rossmann-like_a/b/a_fold"/>
</dbReference>
<dbReference type="SMART" id="SM00893">
    <property type="entry name" value="ETF"/>
    <property type="match status" value="1"/>
</dbReference>
<comment type="similarity">
    <text evidence="1">Belongs to the ETF beta-subunit/FixA family.</text>
</comment>
<evidence type="ECO:0000256" key="3">
    <source>
        <dbReference type="ARBA" id="ARBA00049933"/>
    </source>
</evidence>
<dbReference type="Gene3D" id="3.40.50.620">
    <property type="entry name" value="HUPs"/>
    <property type="match status" value="1"/>
</dbReference>
<organism evidence="5 6">
    <name type="scientific">Candidatus Allocopromorpha excrementipullorum</name>
    <dbReference type="NCBI Taxonomy" id="2840743"/>
    <lineage>
        <taxon>Bacteria</taxon>
        <taxon>Bacillati</taxon>
        <taxon>Bacillota</taxon>
        <taxon>Clostridia</taxon>
        <taxon>Eubacteriales</taxon>
        <taxon>Eubacteriaceae</taxon>
        <taxon>Eubacteriaceae incertae sedis</taxon>
        <taxon>Candidatus Allocopromorpha</taxon>
    </lineage>
</organism>
<dbReference type="InterPro" id="IPR000049">
    <property type="entry name" value="ET-Flavoprotein_bsu_CS"/>
</dbReference>
<dbReference type="SUPFAM" id="SSF52402">
    <property type="entry name" value="Adenine nucleotide alpha hydrolases-like"/>
    <property type="match status" value="1"/>
</dbReference>
<evidence type="ECO:0000256" key="1">
    <source>
        <dbReference type="ARBA" id="ARBA00007557"/>
    </source>
</evidence>
<evidence type="ECO:0000313" key="5">
    <source>
        <dbReference type="EMBL" id="HIU95332.1"/>
    </source>
</evidence>
<protein>
    <recommendedName>
        <fullName evidence="2">Electron transfer flavoprotein small subunit</fullName>
    </recommendedName>
</protein>
<evidence type="ECO:0000313" key="6">
    <source>
        <dbReference type="Proteomes" id="UP000824130"/>
    </source>
</evidence>
<dbReference type="PROSITE" id="PS01065">
    <property type="entry name" value="ETF_BETA"/>
    <property type="match status" value="1"/>
</dbReference>